<feature type="transmembrane region" description="Helical" evidence="1">
    <location>
        <begin position="182"/>
        <end position="205"/>
    </location>
</feature>
<dbReference type="InterPro" id="IPR029044">
    <property type="entry name" value="Nucleotide-diphossugar_trans"/>
</dbReference>
<feature type="domain" description="Glycosyltransferase 2-like" evidence="2">
    <location>
        <begin position="5"/>
        <end position="93"/>
    </location>
</feature>
<reference evidence="3 4" key="1">
    <citation type="submission" date="2014-08" db="EMBL/GenBank/DDBJ databases">
        <title>Clostridium innocuum, an unnegligible vancomycin-resistant pathogen causing extra-intestinal infections.</title>
        <authorList>
            <person name="Feng Y."/>
            <person name="Chiu C.-H."/>
        </authorList>
    </citation>
    <scope>NUCLEOTIDE SEQUENCE [LARGE SCALE GENOMIC DNA]</scope>
    <source>
        <strain evidence="3 4">AN88</strain>
    </source>
</reference>
<proteinExistence type="predicted"/>
<feature type="transmembrane region" description="Helical" evidence="1">
    <location>
        <begin position="211"/>
        <end position="238"/>
    </location>
</feature>
<keyword evidence="1" id="KW-1133">Transmembrane helix</keyword>
<evidence type="ECO:0000256" key="1">
    <source>
        <dbReference type="SAM" id="Phobius"/>
    </source>
</evidence>
<dbReference type="Pfam" id="PF00535">
    <property type="entry name" value="Glycos_transf_2"/>
    <property type="match status" value="1"/>
</dbReference>
<evidence type="ECO:0000313" key="4">
    <source>
        <dbReference type="Proteomes" id="UP000030008"/>
    </source>
</evidence>
<dbReference type="GO" id="GO:0005886">
    <property type="term" value="C:plasma membrane"/>
    <property type="evidence" value="ECO:0007669"/>
    <property type="project" value="TreeGrafter"/>
</dbReference>
<organism evidence="3 4">
    <name type="scientific">Clostridium innocuum</name>
    <dbReference type="NCBI Taxonomy" id="1522"/>
    <lineage>
        <taxon>Bacteria</taxon>
        <taxon>Bacillati</taxon>
        <taxon>Bacillota</taxon>
        <taxon>Clostridia</taxon>
        <taxon>Eubacteriales</taxon>
        <taxon>Clostridiaceae</taxon>
        <taxon>Clostridium</taxon>
    </lineage>
</organism>
<accession>A0A099I308</accession>
<dbReference type="GO" id="GO:0016740">
    <property type="term" value="F:transferase activity"/>
    <property type="evidence" value="ECO:0007669"/>
    <property type="project" value="UniProtKB-KW"/>
</dbReference>
<dbReference type="InterPro" id="IPR050256">
    <property type="entry name" value="Glycosyltransferase_2"/>
</dbReference>
<sequence>MDKISVIIPCHNNAGALRRVYTDVLREVKKLPVSYELLFIDNASRDGSSAILRLLSQQDYACHYVSLNHRVTPVSAIFLGAQLSNGDFLMLTDTRHPAYLIPELYRTLCGRTQCCGGDLITGNRHMRKQPFFKLLRREYVGEALQTEDISAFRKILLQDDTGTVWLPYTELERSLITWQDRLYSLMITYGNCVLTYIGMGVFILLTGVPCFLLFMIFLDLLYAVLLYTGLFISLLFLFTRFRHHPYFFRHEQLLLTDIRESTLPNPPIQKPDISKL</sequence>
<evidence type="ECO:0000259" key="2">
    <source>
        <dbReference type="Pfam" id="PF00535"/>
    </source>
</evidence>
<name>A0A099I308_CLOIN</name>
<dbReference type="AlphaFoldDB" id="A0A099I308"/>
<gene>
    <name evidence="3" type="ORF">CIAN88_19325</name>
</gene>
<keyword evidence="3" id="KW-0808">Transferase</keyword>
<protein>
    <submittedName>
        <fullName evidence="3">Glycosyl transferase family 2</fullName>
    </submittedName>
</protein>
<evidence type="ECO:0000313" key="3">
    <source>
        <dbReference type="EMBL" id="KGJ51647.1"/>
    </source>
</evidence>
<dbReference type="InterPro" id="IPR001173">
    <property type="entry name" value="Glyco_trans_2-like"/>
</dbReference>
<keyword evidence="1" id="KW-0812">Transmembrane</keyword>
<dbReference type="Proteomes" id="UP000030008">
    <property type="component" value="Unassembled WGS sequence"/>
</dbReference>
<dbReference type="SUPFAM" id="SSF53448">
    <property type="entry name" value="Nucleotide-diphospho-sugar transferases"/>
    <property type="match status" value="1"/>
</dbReference>
<dbReference type="PANTHER" id="PTHR48090">
    <property type="entry name" value="UNDECAPRENYL-PHOSPHATE 4-DEOXY-4-FORMAMIDO-L-ARABINOSE TRANSFERASE-RELATED"/>
    <property type="match status" value="1"/>
</dbReference>
<dbReference type="EMBL" id="JQIF01000104">
    <property type="protein sequence ID" value="KGJ51647.1"/>
    <property type="molecule type" value="Genomic_DNA"/>
</dbReference>
<keyword evidence="1" id="KW-0472">Membrane</keyword>
<dbReference type="RefSeq" id="WP_044907516.1">
    <property type="nucleotide sequence ID" value="NZ_JQIF01000104.1"/>
</dbReference>
<comment type="caution">
    <text evidence="3">The sequence shown here is derived from an EMBL/GenBank/DDBJ whole genome shotgun (WGS) entry which is preliminary data.</text>
</comment>
<dbReference type="PANTHER" id="PTHR48090:SF8">
    <property type="entry name" value="GLYCOSYLTRANSFERASE CSBB-RELATED"/>
    <property type="match status" value="1"/>
</dbReference>
<dbReference type="Gene3D" id="3.90.550.10">
    <property type="entry name" value="Spore Coat Polysaccharide Biosynthesis Protein SpsA, Chain A"/>
    <property type="match status" value="1"/>
</dbReference>